<dbReference type="InterPro" id="IPR043811">
    <property type="entry name" value="DUF5793"/>
</dbReference>
<keyword evidence="2" id="KW-1185">Reference proteome</keyword>
<evidence type="ECO:0000313" key="1">
    <source>
        <dbReference type="EMBL" id="KTG16324.1"/>
    </source>
</evidence>
<reference evidence="1 2" key="1">
    <citation type="submission" date="2015-12" db="EMBL/GenBank/DDBJ databases">
        <title>Haloferax profundi sp. nov. isolated from the Discovery deep brine-seawater interface in the Red Sea.</title>
        <authorList>
            <person name="Zhang G."/>
            <person name="Stingl U."/>
            <person name="Rashid M."/>
        </authorList>
    </citation>
    <scope>NUCLEOTIDE SEQUENCE [LARGE SCALE GENOMIC DNA]</scope>
    <source>
        <strain evidence="1 2">SB29</strain>
    </source>
</reference>
<evidence type="ECO:0000313" key="2">
    <source>
        <dbReference type="Proteomes" id="UP000053157"/>
    </source>
</evidence>
<comment type="caution">
    <text evidence="1">The sequence shown here is derived from an EMBL/GenBank/DDBJ whole genome shotgun (WGS) entry which is preliminary data.</text>
</comment>
<accession>A0A0W1RSL5</accession>
<proteinExistence type="predicted"/>
<dbReference type="Proteomes" id="UP000053157">
    <property type="component" value="Unassembled WGS sequence"/>
</dbReference>
<dbReference type="AlphaFoldDB" id="A0A0W1RSL5"/>
<sequence length="157" mass="17598">MRRDYFELDVRDVDWYEGGEPPRQPTVSIDFYGPPEELRERFSAPGGDVLASGDLDVSLRLQGPINETDTRGVVSVTDRLTGDYVLELNADAEDVLYFIGAAREYGRNSDDKDGHYRVDVAIEGEHFATFEKSMFLVYDVDGSLLRGRSLIPSGVEL</sequence>
<name>A0A0W1RSL5_9EURY</name>
<dbReference type="RefSeq" id="WP_058573252.1">
    <property type="nucleotide sequence ID" value="NZ_LOPV01000510.1"/>
</dbReference>
<dbReference type="Pfam" id="PF19106">
    <property type="entry name" value="DUF5793"/>
    <property type="match status" value="1"/>
</dbReference>
<dbReference type="OrthoDB" id="311801at2157"/>
<dbReference type="EMBL" id="LOPV01000510">
    <property type="protein sequence ID" value="KTG16324.1"/>
    <property type="molecule type" value="Genomic_DNA"/>
</dbReference>
<gene>
    <name evidence="1" type="ORF">AUR66_02840</name>
</gene>
<protein>
    <submittedName>
        <fullName evidence="1">Uncharacterized protein</fullName>
    </submittedName>
</protein>
<organism evidence="1 2">
    <name type="scientific">Haloferax profundi</name>
    <dbReference type="NCBI Taxonomy" id="1544718"/>
    <lineage>
        <taxon>Archaea</taxon>
        <taxon>Methanobacteriati</taxon>
        <taxon>Methanobacteriota</taxon>
        <taxon>Stenosarchaea group</taxon>
        <taxon>Halobacteria</taxon>
        <taxon>Halobacteriales</taxon>
        <taxon>Haloferacaceae</taxon>
        <taxon>Haloferax</taxon>
    </lineage>
</organism>